<dbReference type="InterPro" id="IPR036689">
    <property type="entry name" value="ESAT-6-like_sf"/>
</dbReference>
<organism evidence="1 2">
    <name type="scientific">Amycolatopsis rhizosphaerae</name>
    <dbReference type="NCBI Taxonomy" id="2053003"/>
    <lineage>
        <taxon>Bacteria</taxon>
        <taxon>Bacillati</taxon>
        <taxon>Actinomycetota</taxon>
        <taxon>Actinomycetes</taxon>
        <taxon>Pseudonocardiales</taxon>
        <taxon>Pseudonocardiaceae</taxon>
        <taxon>Amycolatopsis</taxon>
    </lineage>
</organism>
<reference evidence="1 2" key="2">
    <citation type="submission" date="2019-08" db="EMBL/GenBank/DDBJ databases">
        <title>Amycolatopsis acidicola sp. nov., isolated from peat swamp forest soil.</title>
        <authorList>
            <person name="Srisuk N."/>
        </authorList>
    </citation>
    <scope>NUCLEOTIDE SEQUENCE [LARGE SCALE GENOMIC DNA]</scope>
    <source>
        <strain evidence="1 2">TBRC 6029</strain>
    </source>
</reference>
<dbReference type="AlphaFoldDB" id="A0A557ZSD3"/>
<sequence length="109" mass="11278">MSARKESGGFTTDPDAVLSSARGLRDAADQLREAGQALGSALAAQGECWGDDESGKEFAKDYVPGAKGATEAFGSLTEALTSLYENIAAAMEQYSGADGQVRTVLQKGQ</sequence>
<gene>
    <name evidence="1" type="ORF">FNH05_37150</name>
</gene>
<protein>
    <submittedName>
        <fullName evidence="1">WXG100 family type VII secretion target</fullName>
    </submittedName>
</protein>
<dbReference type="Proteomes" id="UP000320011">
    <property type="component" value="Unassembled WGS sequence"/>
</dbReference>
<dbReference type="RefSeq" id="WP_144593500.1">
    <property type="nucleotide sequence ID" value="NZ_VJWX01000817.1"/>
</dbReference>
<reference evidence="1 2" key="1">
    <citation type="submission" date="2019-07" db="EMBL/GenBank/DDBJ databases">
        <authorList>
            <person name="Duangmal K."/>
            <person name="Teo W.F.A."/>
        </authorList>
    </citation>
    <scope>NUCLEOTIDE SEQUENCE [LARGE SCALE GENOMIC DNA]</scope>
    <source>
        <strain evidence="1 2">TBRC 6029</strain>
    </source>
</reference>
<name>A0A557ZSD3_9PSEU</name>
<dbReference type="OrthoDB" id="4247883at2"/>
<dbReference type="SUPFAM" id="SSF140453">
    <property type="entry name" value="EsxAB dimer-like"/>
    <property type="match status" value="1"/>
</dbReference>
<evidence type="ECO:0000313" key="2">
    <source>
        <dbReference type="Proteomes" id="UP000320011"/>
    </source>
</evidence>
<evidence type="ECO:0000313" key="1">
    <source>
        <dbReference type="EMBL" id="TVT14927.1"/>
    </source>
</evidence>
<keyword evidence="2" id="KW-1185">Reference proteome</keyword>
<dbReference type="Gene3D" id="1.10.287.1060">
    <property type="entry name" value="ESAT-6-like"/>
    <property type="match status" value="1"/>
</dbReference>
<comment type="caution">
    <text evidence="1">The sequence shown here is derived from an EMBL/GenBank/DDBJ whole genome shotgun (WGS) entry which is preliminary data.</text>
</comment>
<dbReference type="EMBL" id="VJWX01000817">
    <property type="protein sequence ID" value="TVT14927.1"/>
    <property type="molecule type" value="Genomic_DNA"/>
</dbReference>
<proteinExistence type="predicted"/>
<accession>A0A557ZSD3</accession>